<dbReference type="SUPFAM" id="SSF55073">
    <property type="entry name" value="Nucleotide cyclase"/>
    <property type="match status" value="1"/>
</dbReference>
<evidence type="ECO:0000256" key="1">
    <source>
        <dbReference type="SAM" id="Phobius"/>
    </source>
</evidence>
<dbReference type="CDD" id="cd01948">
    <property type="entry name" value="EAL"/>
    <property type="match status" value="1"/>
</dbReference>
<dbReference type="PROSITE" id="PS50883">
    <property type="entry name" value="EAL"/>
    <property type="match status" value="1"/>
</dbReference>
<evidence type="ECO:0000259" key="3">
    <source>
        <dbReference type="PROSITE" id="PS50887"/>
    </source>
</evidence>
<evidence type="ECO:0000313" key="4">
    <source>
        <dbReference type="EMBL" id="QWG21091.1"/>
    </source>
</evidence>
<feature type="transmembrane region" description="Helical" evidence="1">
    <location>
        <begin position="20"/>
        <end position="46"/>
    </location>
</feature>
<dbReference type="InterPro" id="IPR052155">
    <property type="entry name" value="Biofilm_reg_signaling"/>
</dbReference>
<dbReference type="PROSITE" id="PS50887">
    <property type="entry name" value="GGDEF"/>
    <property type="match status" value="1"/>
</dbReference>
<dbReference type="Gene3D" id="3.30.70.270">
    <property type="match status" value="1"/>
</dbReference>
<dbReference type="InterPro" id="IPR001633">
    <property type="entry name" value="EAL_dom"/>
</dbReference>
<dbReference type="RefSeq" id="WP_215601817.1">
    <property type="nucleotide sequence ID" value="NZ_CP076136.1"/>
</dbReference>
<dbReference type="EMBL" id="CP076136">
    <property type="protein sequence ID" value="QWG21091.1"/>
    <property type="molecule type" value="Genomic_DNA"/>
</dbReference>
<dbReference type="Gene3D" id="3.20.20.450">
    <property type="entry name" value="EAL domain"/>
    <property type="match status" value="1"/>
</dbReference>
<dbReference type="SMART" id="SM00267">
    <property type="entry name" value="GGDEF"/>
    <property type="match status" value="1"/>
</dbReference>
<dbReference type="SUPFAM" id="SSF141868">
    <property type="entry name" value="EAL domain-like"/>
    <property type="match status" value="1"/>
</dbReference>
<keyword evidence="5" id="KW-1185">Reference proteome</keyword>
<dbReference type="PANTHER" id="PTHR44757:SF2">
    <property type="entry name" value="BIOFILM ARCHITECTURE MAINTENANCE PROTEIN MBAA"/>
    <property type="match status" value="1"/>
</dbReference>
<name>A0A975RVN8_9BRAD</name>
<dbReference type="NCBIfam" id="TIGR00254">
    <property type="entry name" value="GGDEF"/>
    <property type="match status" value="1"/>
</dbReference>
<dbReference type="InterPro" id="IPR000160">
    <property type="entry name" value="GGDEF_dom"/>
</dbReference>
<dbReference type="SMART" id="SM00052">
    <property type="entry name" value="EAL"/>
    <property type="match status" value="1"/>
</dbReference>
<protein>
    <submittedName>
        <fullName evidence="4">EAL domain-containing protein</fullName>
    </submittedName>
</protein>
<feature type="domain" description="GGDEF" evidence="3">
    <location>
        <begin position="215"/>
        <end position="348"/>
    </location>
</feature>
<dbReference type="FunFam" id="3.30.70.270:FF:000001">
    <property type="entry name" value="Diguanylate cyclase domain protein"/>
    <property type="match status" value="1"/>
</dbReference>
<feature type="domain" description="EAL" evidence="2">
    <location>
        <begin position="357"/>
        <end position="606"/>
    </location>
</feature>
<keyword evidence="1" id="KW-0812">Transmembrane</keyword>
<gene>
    <name evidence="4" type="ORF">KMZ93_13590</name>
</gene>
<evidence type="ECO:0000259" key="2">
    <source>
        <dbReference type="PROSITE" id="PS50883"/>
    </source>
</evidence>
<organism evidence="4 5">
    <name type="scientific">Bradyrhizobium sediminis</name>
    <dbReference type="NCBI Taxonomy" id="2840469"/>
    <lineage>
        <taxon>Bacteria</taxon>
        <taxon>Pseudomonadati</taxon>
        <taxon>Pseudomonadota</taxon>
        <taxon>Alphaproteobacteria</taxon>
        <taxon>Hyphomicrobiales</taxon>
        <taxon>Nitrobacteraceae</taxon>
        <taxon>Bradyrhizobium</taxon>
    </lineage>
</organism>
<dbReference type="GO" id="GO:0003824">
    <property type="term" value="F:catalytic activity"/>
    <property type="evidence" value="ECO:0007669"/>
    <property type="project" value="UniProtKB-ARBA"/>
</dbReference>
<dbReference type="Pfam" id="PF00563">
    <property type="entry name" value="EAL"/>
    <property type="match status" value="1"/>
</dbReference>
<reference evidence="4 5" key="1">
    <citation type="submission" date="2021-06" db="EMBL/GenBank/DDBJ databases">
        <title>Bradyrhizobium sp. S2-11-4 Genome sequencing.</title>
        <authorList>
            <person name="Jin L."/>
        </authorList>
    </citation>
    <scope>NUCLEOTIDE SEQUENCE [LARGE SCALE GENOMIC DNA]</scope>
    <source>
        <strain evidence="4 5">S2-11-4</strain>
    </source>
</reference>
<keyword evidence="1" id="KW-0472">Membrane</keyword>
<keyword evidence="1" id="KW-1133">Transmembrane helix</keyword>
<proteinExistence type="predicted"/>
<sequence>MSALPMRREADVEHQEGALLSRITTAIALLAAVIVAIGAPFGYFYLMLASDEGRLRADANVRSFLISQVVSSDPDMWKFEGHAIDGIISRSFHEEEVDSLAVRDASGAVMYEHGPAKQPWPALRTVRPIYDSGHVVGEIELRHSIRHIFPITALIAFISSIVGLGVFFAVRTFPMRALEQAWQRATHDPLTGLPNRLLLADRIEQAAALCARSDTTFAIHCLDLDHFKDINDTLGHRAGDLLLTQAGERMAQCLRKGDTLARTGGDEFVVLQPDIRTPDDAAASAEKLIHTISRPFDLDGHQVMLTTSVGIALYEKSGQSTTELLQNADNALYRAKSLQRGTLHFFDKGLNERLDARKKAERELRAALATNQFELLYQPQISLPGGAITGVEVLIRWRHPIRGLVDPDEFISLAEETGLIVPIGEWVLRTACSQAAKWNDLTLAVNVSPVQFRKGHIAATVREALEESGFPPDRLELEITEGILIADTETTLNTLNEIRKLGVRIVMDDFGTGYSSLGYLRKFPFDKLKLDKSFVRDLGQNPDADAIAHTIIDLARTLKITSNAEGVESQTQLDWLVQQGCGEAQGYWFARPLTYSDVDQFVAAFKPGVAKAEEGGLSSAEASKNAGVVRSALRKSGKSIGG</sequence>
<accession>A0A975RVN8</accession>
<dbReference type="Pfam" id="PF00990">
    <property type="entry name" value="GGDEF"/>
    <property type="match status" value="1"/>
</dbReference>
<dbReference type="InterPro" id="IPR043128">
    <property type="entry name" value="Rev_trsase/Diguanyl_cyclase"/>
</dbReference>
<evidence type="ECO:0000313" key="5">
    <source>
        <dbReference type="Proteomes" id="UP000676951"/>
    </source>
</evidence>
<dbReference type="PANTHER" id="PTHR44757">
    <property type="entry name" value="DIGUANYLATE CYCLASE DGCP"/>
    <property type="match status" value="1"/>
</dbReference>
<dbReference type="InterPro" id="IPR035919">
    <property type="entry name" value="EAL_sf"/>
</dbReference>
<dbReference type="InterPro" id="IPR029787">
    <property type="entry name" value="Nucleotide_cyclase"/>
</dbReference>
<dbReference type="AlphaFoldDB" id="A0A975RVN8"/>
<dbReference type="Proteomes" id="UP000676951">
    <property type="component" value="Chromosome"/>
</dbReference>
<feature type="transmembrane region" description="Helical" evidence="1">
    <location>
        <begin position="148"/>
        <end position="170"/>
    </location>
</feature>
<dbReference type="CDD" id="cd01949">
    <property type="entry name" value="GGDEF"/>
    <property type="match status" value="1"/>
</dbReference>